<dbReference type="AlphaFoldDB" id="A0AAE0M852"/>
<reference evidence="1" key="2">
    <citation type="submission" date="2023-06" db="EMBL/GenBank/DDBJ databases">
        <authorList>
            <consortium name="Lawrence Berkeley National Laboratory"/>
            <person name="Haridas S."/>
            <person name="Hensen N."/>
            <person name="Bonometti L."/>
            <person name="Westerberg I."/>
            <person name="Brannstrom I.O."/>
            <person name="Guillou S."/>
            <person name="Cros-Aarteil S."/>
            <person name="Calhoun S."/>
            <person name="Kuo A."/>
            <person name="Mondo S."/>
            <person name="Pangilinan J."/>
            <person name="Riley R."/>
            <person name="Labutti K."/>
            <person name="Andreopoulos B."/>
            <person name="Lipzen A."/>
            <person name="Chen C."/>
            <person name="Yanf M."/>
            <person name="Daum C."/>
            <person name="Ng V."/>
            <person name="Clum A."/>
            <person name="Steindorff A."/>
            <person name="Ohm R."/>
            <person name="Martin F."/>
            <person name="Silar P."/>
            <person name="Natvig D."/>
            <person name="Lalanne C."/>
            <person name="Gautier V."/>
            <person name="Ament-Velasquez S.L."/>
            <person name="Kruys A."/>
            <person name="Hutchinson M.I."/>
            <person name="Powell A.J."/>
            <person name="Barry K."/>
            <person name="Miller A.N."/>
            <person name="Grigoriev I.V."/>
            <person name="Debuchy R."/>
            <person name="Gladieux P."/>
            <person name="Thoren M.H."/>
            <person name="Johannesson H."/>
        </authorList>
    </citation>
    <scope>NUCLEOTIDE SEQUENCE</scope>
    <source>
        <strain evidence="1">CBS 118394</strain>
    </source>
</reference>
<protein>
    <submittedName>
        <fullName evidence="1">Uncharacterized protein</fullName>
    </submittedName>
</protein>
<evidence type="ECO:0000313" key="1">
    <source>
        <dbReference type="EMBL" id="KAK3322862.1"/>
    </source>
</evidence>
<dbReference type="EMBL" id="JAUEDM010000003">
    <property type="protein sequence ID" value="KAK3322862.1"/>
    <property type="molecule type" value="Genomic_DNA"/>
</dbReference>
<comment type="caution">
    <text evidence="1">The sequence shown here is derived from an EMBL/GenBank/DDBJ whole genome shotgun (WGS) entry which is preliminary data.</text>
</comment>
<sequence>MEDWGRDVYCAICGGPLVEVEFAPGPPVSPVSPAQHDDHAAPSLRAATAGHTGYDRDILPEDDAGWTDWELMLLGFNRIPNGNRRMAHSFKEDCTYLGLGYVDISGGLGPHSENFPHYFDSPEFPYYVGNDALIDPVFPFHEVCHDMLVARLNFHMEASPSQFYYPKPPLLAEQCTDLLYEVMYELSGRSRLNIEYGSPAPQNQRRWVSYPGEEIFAANPACQHAIQTKIGVIKLPFDFLIRIAELCDDPTCFLNWSNASWIAHTRLWDAQPAFWRRAIWFQMEWFEELLDLLEEAEMDDKLRKGSSMRTLYLWAAQKSKPGLNMKKGEFLSVANRRRIWTRPCAKLPDGPKIIGLAAQMRMDTSSKSFARLGLITAFDNLADPYHHPELLSPAQRANGIQWKQDGAHLQLSHGLLDFEAPAGRIMLTTTIGGNPESMAAANRPELHPELLSHEALIWEKNEREVRQLKRI</sequence>
<keyword evidence="2" id="KW-1185">Reference proteome</keyword>
<gene>
    <name evidence="1" type="ORF">B0H66DRAFT_620690</name>
</gene>
<evidence type="ECO:0000313" key="2">
    <source>
        <dbReference type="Proteomes" id="UP001283341"/>
    </source>
</evidence>
<accession>A0AAE0M852</accession>
<reference evidence="1" key="1">
    <citation type="journal article" date="2023" name="Mol. Phylogenet. Evol.">
        <title>Genome-scale phylogeny and comparative genomics of the fungal order Sordariales.</title>
        <authorList>
            <person name="Hensen N."/>
            <person name="Bonometti L."/>
            <person name="Westerberg I."/>
            <person name="Brannstrom I.O."/>
            <person name="Guillou S."/>
            <person name="Cros-Aarteil S."/>
            <person name="Calhoun S."/>
            <person name="Haridas S."/>
            <person name="Kuo A."/>
            <person name="Mondo S."/>
            <person name="Pangilinan J."/>
            <person name="Riley R."/>
            <person name="LaButti K."/>
            <person name="Andreopoulos B."/>
            <person name="Lipzen A."/>
            <person name="Chen C."/>
            <person name="Yan M."/>
            <person name="Daum C."/>
            <person name="Ng V."/>
            <person name="Clum A."/>
            <person name="Steindorff A."/>
            <person name="Ohm R.A."/>
            <person name="Martin F."/>
            <person name="Silar P."/>
            <person name="Natvig D.O."/>
            <person name="Lalanne C."/>
            <person name="Gautier V."/>
            <person name="Ament-Velasquez S.L."/>
            <person name="Kruys A."/>
            <person name="Hutchinson M.I."/>
            <person name="Powell A.J."/>
            <person name="Barry K."/>
            <person name="Miller A.N."/>
            <person name="Grigoriev I.V."/>
            <person name="Debuchy R."/>
            <person name="Gladieux P."/>
            <person name="Hiltunen Thoren M."/>
            <person name="Johannesson H."/>
        </authorList>
    </citation>
    <scope>NUCLEOTIDE SEQUENCE</scope>
    <source>
        <strain evidence="1">CBS 118394</strain>
    </source>
</reference>
<organism evidence="1 2">
    <name type="scientific">Apodospora peruviana</name>
    <dbReference type="NCBI Taxonomy" id="516989"/>
    <lineage>
        <taxon>Eukaryota</taxon>
        <taxon>Fungi</taxon>
        <taxon>Dikarya</taxon>
        <taxon>Ascomycota</taxon>
        <taxon>Pezizomycotina</taxon>
        <taxon>Sordariomycetes</taxon>
        <taxon>Sordariomycetidae</taxon>
        <taxon>Sordariales</taxon>
        <taxon>Lasiosphaeriaceae</taxon>
        <taxon>Apodospora</taxon>
    </lineage>
</organism>
<name>A0AAE0M852_9PEZI</name>
<dbReference type="Proteomes" id="UP001283341">
    <property type="component" value="Unassembled WGS sequence"/>
</dbReference>
<proteinExistence type="predicted"/>